<proteinExistence type="predicted"/>
<dbReference type="Pfam" id="PF20335">
    <property type="entry name" value="DUF6630"/>
    <property type="match status" value="1"/>
</dbReference>
<dbReference type="RefSeq" id="WP_209896253.1">
    <property type="nucleotide sequence ID" value="NZ_JAGGMR010000001.1"/>
</dbReference>
<dbReference type="EMBL" id="JAGGMR010000001">
    <property type="protein sequence ID" value="MBP2193015.1"/>
    <property type="molecule type" value="Genomic_DNA"/>
</dbReference>
<dbReference type="InterPro" id="IPR046582">
    <property type="entry name" value="DUF6630"/>
</dbReference>
<evidence type="ECO:0000313" key="3">
    <source>
        <dbReference type="Proteomes" id="UP001519325"/>
    </source>
</evidence>
<gene>
    <name evidence="2" type="ORF">BJ987_005916</name>
</gene>
<comment type="caution">
    <text evidence="2">The sequence shown here is derived from an EMBL/GenBank/DDBJ whole genome shotgun (WGS) entry which is preliminary data.</text>
</comment>
<accession>A0ABS4QMT4</accession>
<evidence type="ECO:0000259" key="1">
    <source>
        <dbReference type="Pfam" id="PF20335"/>
    </source>
</evidence>
<sequence>MSEHSRQQRSPLPCSAEYALISTAVLLAPDENWASHLVQVVTDALNDPDEFKRRHRNWLDERPCTPVELAREALIVSLGGGMWGMEAYLALCDHSDGAVDISERLNRVSRNWKMSLDLDPTSLGFTQPDQLDGETYLREVAGQCRAMGLDLFRLRRGDSYELGFVRTGRCGLLLADAAAAGFTYEADRIFEIVEPR</sequence>
<organism evidence="2 3">
    <name type="scientific">Nocardia goodfellowii</name>
    <dbReference type="NCBI Taxonomy" id="882446"/>
    <lineage>
        <taxon>Bacteria</taxon>
        <taxon>Bacillati</taxon>
        <taxon>Actinomycetota</taxon>
        <taxon>Actinomycetes</taxon>
        <taxon>Mycobacteriales</taxon>
        <taxon>Nocardiaceae</taxon>
        <taxon>Nocardia</taxon>
    </lineage>
</organism>
<keyword evidence="3" id="KW-1185">Reference proteome</keyword>
<evidence type="ECO:0000313" key="2">
    <source>
        <dbReference type="EMBL" id="MBP2193015.1"/>
    </source>
</evidence>
<dbReference type="Proteomes" id="UP001519325">
    <property type="component" value="Unassembled WGS sequence"/>
</dbReference>
<reference evidence="2 3" key="1">
    <citation type="submission" date="2021-03" db="EMBL/GenBank/DDBJ databases">
        <title>Sequencing the genomes of 1000 actinobacteria strains.</title>
        <authorList>
            <person name="Klenk H.-P."/>
        </authorList>
    </citation>
    <scope>NUCLEOTIDE SEQUENCE [LARGE SCALE GENOMIC DNA]</scope>
    <source>
        <strain evidence="2 3">DSM 45516</strain>
    </source>
</reference>
<feature type="domain" description="DUF6630" evidence="1">
    <location>
        <begin position="22"/>
        <end position="185"/>
    </location>
</feature>
<protein>
    <recommendedName>
        <fullName evidence="1">DUF6630 domain-containing protein</fullName>
    </recommendedName>
</protein>
<name>A0ABS4QMT4_9NOCA</name>